<reference evidence="2 3" key="1">
    <citation type="journal article" date="2011" name="Front. Microbiol.">
        <title>Genomic signatures of strain selection and enhancement in Bacillus atrophaeus var. globigii, a historical biowarfare simulant.</title>
        <authorList>
            <person name="Gibbons H.S."/>
            <person name="Broomall S.M."/>
            <person name="McNew L.A."/>
            <person name="Daligault H."/>
            <person name="Chapman C."/>
            <person name="Bruce D."/>
            <person name="Karavis M."/>
            <person name="Krepps M."/>
            <person name="McGregor P.A."/>
            <person name="Hong C."/>
            <person name="Park K.H."/>
            <person name="Akmal A."/>
            <person name="Feldman A."/>
            <person name="Lin J.S."/>
            <person name="Chang W.E."/>
            <person name="Higgs B.W."/>
            <person name="Demirev P."/>
            <person name="Lindquist J."/>
            <person name="Liem A."/>
            <person name="Fochler E."/>
            <person name="Read T.D."/>
            <person name="Tapia R."/>
            <person name="Johnson S."/>
            <person name="Bishop-Lilly K.A."/>
            <person name="Detter C."/>
            <person name="Han C."/>
            <person name="Sozhamannan S."/>
            <person name="Rosenzweig C.N."/>
            <person name="Skowronski E.W."/>
        </authorList>
    </citation>
    <scope>NUCLEOTIDE SEQUENCE [LARGE SCALE GENOMIC DNA]</scope>
    <source>
        <strain evidence="2 3">MLST1</strain>
    </source>
</reference>
<dbReference type="Pfam" id="PF11726">
    <property type="entry name" value="YagK_YfjJ_C"/>
    <property type="match status" value="1"/>
</dbReference>
<name>A0A432W7E6_9GAMM</name>
<evidence type="ECO:0000313" key="3">
    <source>
        <dbReference type="Proteomes" id="UP000288293"/>
    </source>
</evidence>
<feature type="domain" description="YagK/YfjJ C-terminal" evidence="1">
    <location>
        <begin position="47"/>
        <end position="218"/>
    </location>
</feature>
<protein>
    <submittedName>
        <fullName evidence="2">Inovirus Gp2 family protein</fullName>
    </submittedName>
</protein>
<dbReference type="AlphaFoldDB" id="A0A432W7E6"/>
<gene>
    <name evidence="2" type="ORF">CWE09_04535</name>
</gene>
<dbReference type="OrthoDB" id="5701642at2"/>
<comment type="caution">
    <text evidence="2">The sequence shown here is derived from an EMBL/GenBank/DDBJ whole genome shotgun (WGS) entry which is preliminary data.</text>
</comment>
<dbReference type="Proteomes" id="UP000288293">
    <property type="component" value="Unassembled WGS sequence"/>
</dbReference>
<accession>A0A432W7E6</accession>
<keyword evidence="3" id="KW-1185">Reference proteome</keyword>
<dbReference type="RefSeq" id="WP_126802814.1">
    <property type="nucleotide sequence ID" value="NZ_PIPL01000001.1"/>
</dbReference>
<sequence length="220" mass="24899">MSNASPLNPNLQLTNEADFKGLPIYTSRGPLVVGCLERILLTINKSLSEHPRTLAVRFDLRVPVRYIENLDSSVITRFFESLKKQIACDTARKQAKGTRVHPCSVRYAWVKESTDEFGYPHYHVLLLLNRDRFHCLGDYGAKQGNLAARIKKAWASALGLQQSKTMGAVHFPENCLYALDINSDTFNEVYPALFFRASYMAKLETKRYGEGSRSFGTSRN</sequence>
<dbReference type="EMBL" id="PIPL01000001">
    <property type="protein sequence ID" value="RUO25998.1"/>
    <property type="molecule type" value="Genomic_DNA"/>
</dbReference>
<proteinExistence type="predicted"/>
<evidence type="ECO:0000259" key="1">
    <source>
        <dbReference type="Pfam" id="PF11726"/>
    </source>
</evidence>
<organism evidence="2 3">
    <name type="scientific">Aliidiomarina minuta</name>
    <dbReference type="NCBI Taxonomy" id="880057"/>
    <lineage>
        <taxon>Bacteria</taxon>
        <taxon>Pseudomonadati</taxon>
        <taxon>Pseudomonadota</taxon>
        <taxon>Gammaproteobacteria</taxon>
        <taxon>Alteromonadales</taxon>
        <taxon>Idiomarinaceae</taxon>
        <taxon>Aliidiomarina</taxon>
    </lineage>
</organism>
<dbReference type="InterPro" id="IPR057271">
    <property type="entry name" value="YagK_YfjJ_C"/>
</dbReference>
<evidence type="ECO:0000313" key="2">
    <source>
        <dbReference type="EMBL" id="RUO25998.1"/>
    </source>
</evidence>